<evidence type="ECO:0000256" key="2">
    <source>
        <dbReference type="ARBA" id="ARBA00022553"/>
    </source>
</evidence>
<keyword evidence="7" id="KW-1185">Reference proteome</keyword>
<dbReference type="GO" id="GO:0006633">
    <property type="term" value="P:fatty acid biosynthetic process"/>
    <property type="evidence" value="ECO:0007669"/>
    <property type="project" value="TreeGrafter"/>
</dbReference>
<dbReference type="PROSITE" id="PS00012">
    <property type="entry name" value="PHOSPHOPANTETHEINE"/>
    <property type="match status" value="1"/>
</dbReference>
<evidence type="ECO:0000256" key="1">
    <source>
        <dbReference type="ARBA" id="ARBA00022450"/>
    </source>
</evidence>
<dbReference type="STRING" id="36818.BGK67_01900"/>
<feature type="domain" description="Carrier" evidence="5">
    <location>
        <begin position="123"/>
        <end position="200"/>
    </location>
</feature>
<reference evidence="6 7" key="1">
    <citation type="submission" date="2016-08" db="EMBL/GenBank/DDBJ databases">
        <title>The complete genome of Streptomyces subrutilus 10-1-1.</title>
        <authorList>
            <person name="Chen X."/>
        </authorList>
    </citation>
    <scope>NUCLEOTIDE SEQUENCE [LARGE SCALE GENOMIC DNA]</scope>
    <source>
        <strain evidence="6 7">10-1-1</strain>
    </source>
</reference>
<name>A0A1E5PL63_9ACTN</name>
<sequence>MPGQSLAWSLWAQESGLTSGLTDTERVRMTSAGLTPLRTEDGLDLLDAAMRSPEAVLLPARWDLRLLSRNAGLLPAVLRGVTETVPLRRAAAARASAPSSATRGKPDLARRLAQAATDTERDKMVLDVVLSQARAVLGLSPAESAQIRATAAFKALGFDSLIAVELRNRLNTATGLRLSATLVFDHPPPQDAARHIRGLLTSRAQPPEEPGPSFRARLDELLAEMTVGDPAAAVPDPAERTEVTRQLTALLEAWQEGTPGGPAASGAPEERDLGLEAVTADELFDYIDNDLRMGR</sequence>
<protein>
    <recommendedName>
        <fullName evidence="5">Carrier domain-containing protein</fullName>
    </recommendedName>
</protein>
<keyword evidence="4" id="KW-0511">Multifunctional enzyme</keyword>
<dbReference type="PANTHER" id="PTHR43775:SF51">
    <property type="entry name" value="INACTIVE PHENOLPHTHIOCEROL SYNTHESIS POLYKETIDE SYNTHASE TYPE I PKS1-RELATED"/>
    <property type="match status" value="1"/>
</dbReference>
<dbReference type="InterPro" id="IPR050091">
    <property type="entry name" value="PKS_NRPS_Biosynth_Enz"/>
</dbReference>
<dbReference type="PROSITE" id="PS50075">
    <property type="entry name" value="CARRIER"/>
    <property type="match status" value="1"/>
</dbReference>
<keyword evidence="2" id="KW-0597">Phosphoprotein</keyword>
<dbReference type="InterPro" id="IPR036736">
    <property type="entry name" value="ACP-like_sf"/>
</dbReference>
<accession>A0A1E5PL63</accession>
<dbReference type="Proteomes" id="UP000095705">
    <property type="component" value="Unassembled WGS sequence"/>
</dbReference>
<dbReference type="GO" id="GO:0004312">
    <property type="term" value="F:fatty acid synthase activity"/>
    <property type="evidence" value="ECO:0007669"/>
    <property type="project" value="TreeGrafter"/>
</dbReference>
<dbReference type="PANTHER" id="PTHR43775">
    <property type="entry name" value="FATTY ACID SYNTHASE"/>
    <property type="match status" value="1"/>
</dbReference>
<evidence type="ECO:0000256" key="3">
    <source>
        <dbReference type="ARBA" id="ARBA00022679"/>
    </source>
</evidence>
<dbReference type="EMBL" id="MEHK01000001">
    <property type="protein sequence ID" value="OEJ30274.1"/>
    <property type="molecule type" value="Genomic_DNA"/>
</dbReference>
<dbReference type="Pfam" id="PF00550">
    <property type="entry name" value="PP-binding"/>
    <property type="match status" value="1"/>
</dbReference>
<dbReference type="SMART" id="SM01294">
    <property type="entry name" value="PKS_PP_betabranch"/>
    <property type="match status" value="1"/>
</dbReference>
<dbReference type="SUPFAM" id="SSF47336">
    <property type="entry name" value="ACP-like"/>
    <property type="match status" value="1"/>
</dbReference>
<evidence type="ECO:0000313" key="7">
    <source>
        <dbReference type="Proteomes" id="UP000095705"/>
    </source>
</evidence>
<comment type="caution">
    <text evidence="6">The sequence shown here is derived from an EMBL/GenBank/DDBJ whole genome shotgun (WGS) entry which is preliminary data.</text>
</comment>
<dbReference type="InterPro" id="IPR009081">
    <property type="entry name" value="PP-bd_ACP"/>
</dbReference>
<dbReference type="SMART" id="SM00823">
    <property type="entry name" value="PKS_PP"/>
    <property type="match status" value="1"/>
</dbReference>
<keyword evidence="1" id="KW-0596">Phosphopantetheine</keyword>
<gene>
    <name evidence="6" type="ORF">BGK67_01900</name>
</gene>
<evidence type="ECO:0000259" key="5">
    <source>
        <dbReference type="PROSITE" id="PS50075"/>
    </source>
</evidence>
<evidence type="ECO:0000256" key="4">
    <source>
        <dbReference type="ARBA" id="ARBA00023268"/>
    </source>
</evidence>
<dbReference type="Gene3D" id="3.40.50.720">
    <property type="entry name" value="NAD(P)-binding Rossmann-like Domain"/>
    <property type="match status" value="1"/>
</dbReference>
<evidence type="ECO:0000313" key="6">
    <source>
        <dbReference type="EMBL" id="OEJ30274.1"/>
    </source>
</evidence>
<dbReference type="GO" id="GO:0031177">
    <property type="term" value="F:phosphopantetheine binding"/>
    <property type="evidence" value="ECO:0007669"/>
    <property type="project" value="InterPro"/>
</dbReference>
<dbReference type="Gene3D" id="1.10.1200.10">
    <property type="entry name" value="ACP-like"/>
    <property type="match status" value="1"/>
</dbReference>
<organism evidence="6 7">
    <name type="scientific">Streptomyces subrutilus</name>
    <dbReference type="NCBI Taxonomy" id="36818"/>
    <lineage>
        <taxon>Bacteria</taxon>
        <taxon>Bacillati</taxon>
        <taxon>Actinomycetota</taxon>
        <taxon>Actinomycetes</taxon>
        <taxon>Kitasatosporales</taxon>
        <taxon>Streptomycetaceae</taxon>
        <taxon>Streptomyces</taxon>
    </lineage>
</organism>
<dbReference type="InterPro" id="IPR020806">
    <property type="entry name" value="PKS_PP-bd"/>
</dbReference>
<dbReference type="InterPro" id="IPR006162">
    <property type="entry name" value="Ppantetheine_attach_site"/>
</dbReference>
<dbReference type="AlphaFoldDB" id="A0A1E5PL63"/>
<keyword evidence="3" id="KW-0808">Transferase</keyword>
<proteinExistence type="predicted"/>
<dbReference type="GO" id="GO:0017000">
    <property type="term" value="P:antibiotic biosynthetic process"/>
    <property type="evidence" value="ECO:0007669"/>
    <property type="project" value="UniProtKB-ARBA"/>
</dbReference>